<dbReference type="PROSITE" id="PS50828">
    <property type="entry name" value="SMR"/>
    <property type="match status" value="1"/>
</dbReference>
<dbReference type="InterPro" id="IPR036063">
    <property type="entry name" value="Smr_dom_sf"/>
</dbReference>
<dbReference type="Pfam" id="PF01713">
    <property type="entry name" value="Smr"/>
    <property type="match status" value="1"/>
</dbReference>
<evidence type="ECO:0000259" key="2">
    <source>
        <dbReference type="PROSITE" id="PS50828"/>
    </source>
</evidence>
<keyword evidence="4" id="KW-1185">Reference proteome</keyword>
<dbReference type="Gene3D" id="3.30.1370.110">
    <property type="match status" value="1"/>
</dbReference>
<protein>
    <recommendedName>
        <fullName evidence="2">Smr domain-containing protein</fullName>
    </recommendedName>
</protein>
<accession>A0ABD3QJB9</accession>
<evidence type="ECO:0000313" key="4">
    <source>
        <dbReference type="Proteomes" id="UP001530400"/>
    </source>
</evidence>
<dbReference type="AlphaFoldDB" id="A0ABD3QJB9"/>
<dbReference type="Proteomes" id="UP001530400">
    <property type="component" value="Unassembled WGS sequence"/>
</dbReference>
<organism evidence="3 4">
    <name type="scientific">Cyclotella atomus</name>
    <dbReference type="NCBI Taxonomy" id="382360"/>
    <lineage>
        <taxon>Eukaryota</taxon>
        <taxon>Sar</taxon>
        <taxon>Stramenopiles</taxon>
        <taxon>Ochrophyta</taxon>
        <taxon>Bacillariophyta</taxon>
        <taxon>Coscinodiscophyceae</taxon>
        <taxon>Thalassiosirophycidae</taxon>
        <taxon>Stephanodiscales</taxon>
        <taxon>Stephanodiscaceae</taxon>
        <taxon>Cyclotella</taxon>
    </lineage>
</organism>
<evidence type="ECO:0000313" key="3">
    <source>
        <dbReference type="EMBL" id="KAL3800267.1"/>
    </source>
</evidence>
<sequence length="375" mass="42589">MPSAAIIKYFNAGYGCRTRVWLYTFMIILSLEKRADEIGHKNFADNVLKHAKLVDAGAVTTFYDLQNVVVKFFLTGFLSPVNSGYTIDTKHITITVAFKTGDEIRLEETFSINPSIKYWTLITILRSIWRITEGWGIALEAGKTLTENGIKDNDRLVLDARVFETQDNPCDDDKGEPIYKHMCETVSKKPSVQKRKKSRRSPVLYPSNDIDKVEHSKKLTLVFDEAYGLFQERRQRLNSLVLDKCPAKQKVAKLKSTEEEPLNDDCTMGVGGKAGKAVFPVIVGPEEYLDKSSKSKWSRHAQIAPIQRIDLHGCTREEALRKLNDSLPDWMNVAMKTDHPFSIRVDIISGGGDQMIIADEVEQWIRQSRNVANRF</sequence>
<feature type="compositionally biased region" description="Basic residues" evidence="1">
    <location>
        <begin position="191"/>
        <end position="200"/>
    </location>
</feature>
<reference evidence="3 4" key="1">
    <citation type="submission" date="2024-10" db="EMBL/GenBank/DDBJ databases">
        <title>Updated reference genomes for cyclostephanoid diatoms.</title>
        <authorList>
            <person name="Roberts W.R."/>
            <person name="Alverson A.J."/>
        </authorList>
    </citation>
    <scope>NUCLEOTIDE SEQUENCE [LARGE SCALE GENOMIC DNA]</scope>
    <source>
        <strain evidence="3 4">AJA010-31</strain>
    </source>
</reference>
<feature type="region of interest" description="Disordered" evidence="1">
    <location>
        <begin position="187"/>
        <end position="207"/>
    </location>
</feature>
<gene>
    <name evidence="3" type="ORF">ACHAWO_013849</name>
</gene>
<dbReference type="InterPro" id="IPR002625">
    <property type="entry name" value="Smr_dom"/>
</dbReference>
<feature type="domain" description="Smr" evidence="2">
    <location>
        <begin position="309"/>
        <end position="375"/>
    </location>
</feature>
<proteinExistence type="predicted"/>
<dbReference type="EMBL" id="JALLPJ020000164">
    <property type="protein sequence ID" value="KAL3800267.1"/>
    <property type="molecule type" value="Genomic_DNA"/>
</dbReference>
<evidence type="ECO:0000256" key="1">
    <source>
        <dbReference type="SAM" id="MobiDB-lite"/>
    </source>
</evidence>
<comment type="caution">
    <text evidence="3">The sequence shown here is derived from an EMBL/GenBank/DDBJ whole genome shotgun (WGS) entry which is preliminary data.</text>
</comment>
<name>A0ABD3QJB9_9STRA</name>